<evidence type="ECO:0000313" key="3">
    <source>
        <dbReference type="Proteomes" id="UP000311382"/>
    </source>
</evidence>
<comment type="caution">
    <text evidence="2">The sequence shown here is derived from an EMBL/GenBank/DDBJ whole genome shotgun (WGS) entry which is preliminary data.</text>
</comment>
<accession>A0A5C5FPL2</accession>
<feature type="region of interest" description="Disordered" evidence="1">
    <location>
        <begin position="1"/>
        <end position="53"/>
    </location>
</feature>
<keyword evidence="3" id="KW-1185">Reference proteome</keyword>
<reference evidence="2 3" key="1">
    <citation type="submission" date="2019-03" db="EMBL/GenBank/DDBJ databases">
        <title>Rhodosporidium diobovatum UCD-FST 08-225 genome sequencing, assembly, and annotation.</title>
        <authorList>
            <person name="Fakankun I.U."/>
            <person name="Fristensky B."/>
            <person name="Levin D.B."/>
        </authorList>
    </citation>
    <scope>NUCLEOTIDE SEQUENCE [LARGE SCALE GENOMIC DNA]</scope>
    <source>
        <strain evidence="2 3">UCD-FST 08-225</strain>
    </source>
</reference>
<feature type="compositionally biased region" description="Low complexity" evidence="1">
    <location>
        <begin position="29"/>
        <end position="40"/>
    </location>
</feature>
<protein>
    <submittedName>
        <fullName evidence="2">Uncharacterized protein</fullName>
    </submittedName>
</protein>
<dbReference type="AlphaFoldDB" id="A0A5C5FPL2"/>
<feature type="compositionally biased region" description="Low complexity" evidence="1">
    <location>
        <begin position="247"/>
        <end position="257"/>
    </location>
</feature>
<feature type="region of interest" description="Disordered" evidence="1">
    <location>
        <begin position="74"/>
        <end position="98"/>
    </location>
</feature>
<feature type="region of interest" description="Disordered" evidence="1">
    <location>
        <begin position="283"/>
        <end position="313"/>
    </location>
</feature>
<proteinExistence type="predicted"/>
<organism evidence="2 3">
    <name type="scientific">Rhodotorula diobovata</name>
    <dbReference type="NCBI Taxonomy" id="5288"/>
    <lineage>
        <taxon>Eukaryota</taxon>
        <taxon>Fungi</taxon>
        <taxon>Dikarya</taxon>
        <taxon>Basidiomycota</taxon>
        <taxon>Pucciniomycotina</taxon>
        <taxon>Microbotryomycetes</taxon>
        <taxon>Sporidiobolales</taxon>
        <taxon>Sporidiobolaceae</taxon>
        <taxon>Rhodotorula</taxon>
    </lineage>
</organism>
<feature type="compositionally biased region" description="Basic residues" evidence="1">
    <location>
        <begin position="1"/>
        <end position="14"/>
    </location>
</feature>
<feature type="region of interest" description="Disordered" evidence="1">
    <location>
        <begin position="235"/>
        <end position="265"/>
    </location>
</feature>
<evidence type="ECO:0000313" key="2">
    <source>
        <dbReference type="EMBL" id="TNY18807.1"/>
    </source>
</evidence>
<name>A0A5C5FPL2_9BASI</name>
<dbReference type="EMBL" id="SOZI01000121">
    <property type="protein sequence ID" value="TNY18807.1"/>
    <property type="molecule type" value="Genomic_DNA"/>
</dbReference>
<dbReference type="Proteomes" id="UP000311382">
    <property type="component" value="Unassembled WGS sequence"/>
</dbReference>
<feature type="compositionally biased region" description="Polar residues" evidence="1">
    <location>
        <begin position="15"/>
        <end position="25"/>
    </location>
</feature>
<gene>
    <name evidence="2" type="ORF">DMC30DRAFT_402206</name>
</gene>
<sequence>MRRSSLHILSHTRVHLTSPSTSSRSVPLAGAAPSPSSGASTSHAYGLSRSRTSRVISSQGDGLLAFLRGRFRPAPAPAPAPETSPSSSSSGGRNARPETCTVSSAVDAFLSPARSVLASRSRTRSAVSSFLSAVLLRPAVEVEAAEGAAVVFVAVRAALVCPARPGTSPFTSSATALRPLFRAPGAASTSTSRSFPLPFLSLTPSFSLAFPFPFAPGLVRMSAHRSSSAAGGLHCGSAPLVERPNGSRSASPSSTSSGRKRLDLPGSAARAFPFPLMPTPAGGAWYAGEEEGKPAPAACSGTGKPRGDDDAAA</sequence>
<evidence type="ECO:0000256" key="1">
    <source>
        <dbReference type="SAM" id="MobiDB-lite"/>
    </source>
</evidence>